<protein>
    <submittedName>
        <fullName evidence="1">Baseplate J/gp47 family protein</fullName>
    </submittedName>
</protein>
<evidence type="ECO:0000313" key="1">
    <source>
        <dbReference type="EMBL" id="MCW3485737.1"/>
    </source>
</evidence>
<evidence type="ECO:0000313" key="2">
    <source>
        <dbReference type="Proteomes" id="UP001207742"/>
    </source>
</evidence>
<comment type="caution">
    <text evidence="1">The sequence shown here is derived from an EMBL/GenBank/DDBJ whole genome shotgun (WGS) entry which is preliminary data.</text>
</comment>
<sequence length="1337" mass="148772">MSATDKISNNLVRDGISQAQRKMAALNADNLPIDGRSTAALLGFLFRYAKYVLYYDDRQPDQQDNQLLMAQGDWQDFFRNNPPFQYAIVQQFDTGSFNTSYRQALADLLQQQPEDQFWSLFYRILDMVLQLNTWHTQLDDGTGLKGMLDTLVKSDFSKALYRLLAMANTFGDRPDEVAASIAILIKNKAWGLTMDNLMAQDVYLLKLADYPRRQRVKMLAQLEELFVIFFKGMQQVQAFALRDFETVLKGAQKHQPHLGLLYAFLLLFSQVKTQLNTLARQHLNFFYKEVLQLKLLPLIPDHVHLVSELARQLPDYLLAADTGLKAGKDALGKTVTFQVEKDVVLNKAKVNQLRTLFKDPQANLFAAPVANSADGQGEAFRNPAFNSWPVLGTGAYASKNNPLQTAVHFPFAATGLILSSPVLLLKEGTREVTLTLELEGLAAGNASLGLAAVLNSPWHRVNEGILADFEKAGIDKLTVAAIRKHLAGAGVKEKWFPENEFISLIGGNDTTALKPAFVIAYVALLQLSVTTEKGWYPLYKPQFTIAGNQLKVVCTLAADAPAIVPAPADVLQVTYPVTDPLLRITFNHQLHFETVLKEKGVYDILSQLVITQPAIQVAVKNVKQLLLSNEEGGLDANKKFLPFTAIPTVGSSFIIGSDEVFRKRLTDLKINVEWDGLPADFKQHYKLYDASVTNESFKATLQQLNNGKWVPFVPENNQSLFRWDGSNTLYNTQTWNLQPVAGNIARLLQSAPLAPYSNASLYGFLKLNLQKDFYHDEYAQVLAAQVLQIGSVNFLDGLKDKLGRSGNEGLRKAAEETVGRALVTNNWAWTVNKGSSDQQFDDLRTSASDTVGKTYSVRTNVNSLSDYVNGSLPDGGVLPPQPYTPTIKSVMIDYVAATTTGDITLLHKYPYEESNYKLLPAGERTTFMPVFTQEGNLYIGLQDAVPGTNINLLFQLSEFTANPDVPKATVTWDYLVGNEWHPLLNNSQILSDATQQLLVSGIVTLALPWEADKTHTILPAGYHWLRVSAAANTAAVCEAVDVVAQAAIAVFHNEDNDGNRVVPGLPPNTISGLVIPDAMINKISQPWPSFGGRRPEVEEDFYIRISERLRHKGRAINVFDYERIVLQAFPAIYKIKCIPHSKMCRDQTGKITWLLSPGWVTLAAIPRISDYPADEKFTPKVSRITLEKVAAYLQERTTVFANVQVINPEYQAINFSGNIRFTEGVDVVYYQARLIRAVQEYMSPWINSGSQDIVFGGTLMMSSVLQFIEQLSYVDFVTDFTMYVITDGVNGPPLKAITADTPWSVLIAGKQTYTPITACPGTRRQPVFKIKADNHSF</sequence>
<dbReference type="Proteomes" id="UP001207742">
    <property type="component" value="Unassembled WGS sequence"/>
</dbReference>
<dbReference type="EMBL" id="JAPDNS010000002">
    <property type="protein sequence ID" value="MCW3485737.1"/>
    <property type="molecule type" value="Genomic_DNA"/>
</dbReference>
<name>A0ABT3IP36_9BACT</name>
<gene>
    <name evidence="1" type="ORF">OL497_17665</name>
</gene>
<reference evidence="1 2" key="1">
    <citation type="submission" date="2022-10" db="EMBL/GenBank/DDBJ databases">
        <title>Chitinophaga nivalis PC15 sp. nov., isolated from Pyeongchang county, South Korea.</title>
        <authorList>
            <person name="Trinh H.N."/>
        </authorList>
    </citation>
    <scope>NUCLEOTIDE SEQUENCE [LARGE SCALE GENOMIC DNA]</scope>
    <source>
        <strain evidence="1 2">PC14</strain>
    </source>
</reference>
<keyword evidence="2" id="KW-1185">Reference proteome</keyword>
<proteinExistence type="predicted"/>
<accession>A0ABT3IP36</accession>
<organism evidence="1 2">
    <name type="scientific">Chitinophaga nivalis</name>
    <dbReference type="NCBI Taxonomy" id="2991709"/>
    <lineage>
        <taxon>Bacteria</taxon>
        <taxon>Pseudomonadati</taxon>
        <taxon>Bacteroidota</taxon>
        <taxon>Chitinophagia</taxon>
        <taxon>Chitinophagales</taxon>
        <taxon>Chitinophagaceae</taxon>
        <taxon>Chitinophaga</taxon>
    </lineage>
</organism>
<dbReference type="RefSeq" id="WP_264732469.1">
    <property type="nucleotide sequence ID" value="NZ_JAPDNR010000001.1"/>
</dbReference>